<keyword evidence="5" id="KW-1185">Reference proteome</keyword>
<feature type="region of interest" description="Disordered" evidence="1">
    <location>
        <begin position="269"/>
        <end position="408"/>
    </location>
</feature>
<evidence type="ECO:0000313" key="3">
    <source>
        <dbReference type="EMBL" id="CAE7226839.1"/>
    </source>
</evidence>
<dbReference type="EMBL" id="CAJNDS010000237">
    <property type="protein sequence ID" value="CAE7032337.1"/>
    <property type="molecule type" value="Genomic_DNA"/>
</dbReference>
<organism evidence="3 5">
    <name type="scientific">Symbiodinium natans</name>
    <dbReference type="NCBI Taxonomy" id="878477"/>
    <lineage>
        <taxon>Eukaryota</taxon>
        <taxon>Sar</taxon>
        <taxon>Alveolata</taxon>
        <taxon>Dinophyceae</taxon>
        <taxon>Suessiales</taxon>
        <taxon>Symbiodiniaceae</taxon>
        <taxon>Symbiodinium</taxon>
    </lineage>
</organism>
<sequence>MPKAMKKGVASKKMEKKVLLKEAAAKKNLRCAAKTTMAEGEEATLEEMIQWLRAHPAQCSSMLASVKKGVWDGSSSDDEDEDRLAPYMNKIRLISKPKLLDILSDLLPQAHQWLKVLPRKTKKEELAAILAFLVHMSPTSALPTKILSRLLEEFKERWADFGKRAKDWRPISDKQEFWDHHAYWSIDINSDATEGFLCYGAGVDPTDKKNRVALPSEIVSHATTVENAGSFDGAIIKKGALMRNVVHLLSELGEANRWVRPLFLKEVPGGDGQLGKTKKAPPAEASKIRKKRDADGDALLTPPRRVRQKGSSASSPLSSKASSHASPSPHKIKKRFESPSISKSRGKPSKMPTPPKGKGGVLDVDGSSRSPSKPAKTGSSPAKSKPKTGSSPLKEAANNKQPGCVTVD</sequence>
<dbReference type="AlphaFoldDB" id="A0A812KMY7"/>
<protein>
    <submittedName>
        <fullName evidence="3">Uncharacterized protein</fullName>
    </submittedName>
</protein>
<dbReference type="EMBL" id="CAJNDS010000669">
    <property type="protein sequence ID" value="CAE7226839.1"/>
    <property type="molecule type" value="Genomic_DNA"/>
</dbReference>
<reference evidence="3" key="1">
    <citation type="submission" date="2021-02" db="EMBL/GenBank/DDBJ databases">
        <authorList>
            <person name="Dougan E. K."/>
            <person name="Rhodes N."/>
            <person name="Thang M."/>
            <person name="Chan C."/>
        </authorList>
    </citation>
    <scope>NUCLEOTIDE SEQUENCE</scope>
</reference>
<evidence type="ECO:0000256" key="1">
    <source>
        <dbReference type="SAM" id="MobiDB-lite"/>
    </source>
</evidence>
<dbReference type="EMBL" id="CAJNDS010001657">
    <property type="protein sequence ID" value="CAE7270196.1"/>
    <property type="molecule type" value="Genomic_DNA"/>
</dbReference>
<gene>
    <name evidence="4" type="ORF">SNAT2548_LOCUS14335</name>
    <name evidence="2" type="ORF">SNAT2548_LOCUS3895</name>
    <name evidence="3" type="ORF">SNAT2548_LOCUS8870</name>
</gene>
<feature type="compositionally biased region" description="Low complexity" evidence="1">
    <location>
        <begin position="311"/>
        <end position="329"/>
    </location>
</feature>
<evidence type="ECO:0000313" key="5">
    <source>
        <dbReference type="Proteomes" id="UP000604046"/>
    </source>
</evidence>
<accession>A0A812KMY7</accession>
<evidence type="ECO:0000313" key="2">
    <source>
        <dbReference type="EMBL" id="CAE7032337.1"/>
    </source>
</evidence>
<evidence type="ECO:0000313" key="4">
    <source>
        <dbReference type="EMBL" id="CAE7270196.1"/>
    </source>
</evidence>
<name>A0A812KMY7_9DINO</name>
<dbReference type="OrthoDB" id="439116at2759"/>
<dbReference type="Proteomes" id="UP000604046">
    <property type="component" value="Unassembled WGS sequence"/>
</dbReference>
<feature type="compositionally biased region" description="Polar residues" evidence="1">
    <location>
        <begin position="367"/>
        <end position="391"/>
    </location>
</feature>
<comment type="caution">
    <text evidence="3">The sequence shown here is derived from an EMBL/GenBank/DDBJ whole genome shotgun (WGS) entry which is preliminary data.</text>
</comment>
<proteinExistence type="predicted"/>